<dbReference type="InterPro" id="IPR051396">
    <property type="entry name" value="Bact_Antivir_Def_Nuclease"/>
</dbReference>
<gene>
    <name evidence="2" type="ORF">HA50_19340</name>
</gene>
<dbReference type="SMART" id="SM00382">
    <property type="entry name" value="AAA"/>
    <property type="match status" value="1"/>
</dbReference>
<dbReference type="SUPFAM" id="SSF52540">
    <property type="entry name" value="P-loop containing nucleoside triphosphate hydrolases"/>
    <property type="match status" value="1"/>
</dbReference>
<dbReference type="Pfam" id="PF13304">
    <property type="entry name" value="AAA_21"/>
    <property type="match status" value="1"/>
</dbReference>
<dbReference type="InterPro" id="IPR038729">
    <property type="entry name" value="Rad50/SbcC_AAA"/>
</dbReference>
<evidence type="ECO:0000259" key="1">
    <source>
        <dbReference type="SMART" id="SM00382"/>
    </source>
</evidence>
<reference evidence="2 3" key="1">
    <citation type="journal article" date="2017" name="Antonie Van Leeuwenhoek">
        <title>Phylogenomic resolution of the bacterial genus Pantoea and its relationship with Erwinia and Tatumella.</title>
        <authorList>
            <person name="Palmer M."/>
            <person name="Steenkamp E.T."/>
            <person name="Coetzee M.P."/>
            <person name="Chan W.Y."/>
            <person name="van Zyl E."/>
            <person name="De Maayer P."/>
            <person name="Coutinho T.A."/>
            <person name="Blom J."/>
            <person name="Smits T.H."/>
            <person name="Duffy B."/>
            <person name="Venter S.N."/>
        </authorList>
    </citation>
    <scope>NUCLEOTIDE SEQUENCE [LARGE SCALE GENOMIC DNA]</scope>
    <source>
        <strain evidence="2 3">LMG 2657</strain>
    </source>
</reference>
<dbReference type="OrthoDB" id="3322489at2"/>
<dbReference type="STRING" id="55209.HA50_19340"/>
<dbReference type="Gene3D" id="3.40.50.300">
    <property type="entry name" value="P-loop containing nucleotide triphosphate hydrolases"/>
    <property type="match status" value="1"/>
</dbReference>
<evidence type="ECO:0000313" key="3">
    <source>
        <dbReference type="Proteomes" id="UP000193749"/>
    </source>
</evidence>
<dbReference type="InterPro" id="IPR027417">
    <property type="entry name" value="P-loop_NTPase"/>
</dbReference>
<dbReference type="Proteomes" id="UP000193749">
    <property type="component" value="Unassembled WGS sequence"/>
</dbReference>
<protein>
    <recommendedName>
        <fullName evidence="1">AAA+ ATPase domain-containing protein</fullName>
    </recommendedName>
</protein>
<dbReference type="GO" id="GO:0006302">
    <property type="term" value="P:double-strand break repair"/>
    <property type="evidence" value="ECO:0007669"/>
    <property type="project" value="InterPro"/>
</dbReference>
<dbReference type="RefSeq" id="WP_084877629.1">
    <property type="nucleotide sequence ID" value="NZ_JAGGMY010000001.1"/>
</dbReference>
<sequence>MKIKKISLTNFRCFEMIDVDFDSRLTVLIARNGAGKSTVLDAIALALGPFLSRLPGVSGINPKKTDFRIDETGKQPAYMRISCQSFCGISWDRTERRDQSKSTLQSVPPALGLKALNEYVDQFTDAHNEDRDYTLPVFIYYGTGRGVFDVPARKRNFSKNFTRFEALEEALESKTNFRRFVQYFYDLEEKENRLHKEKRSFDIELPELKAIRRAVNRLMPQFSNIRTAEPAGIMVDWEQSPERDDEQAKKVKKSLKIEQLSDGYRTTLAMVMDIAARLAEANPDAKDPLDVQGIILIDEVDLHLHPAWQREFLPRLINVFPSMQFIVSTHSPFIIQSVKEGKLIDFDLDDIEQTPSLKQEKSIEDIAEDVMGIDKVQRSALFNEQVRVSDRYYALLNSGKTEDDAEVAALSRKLDELEEFFGDNPAWVALLKAERRKKLKAKDGQ</sequence>
<keyword evidence="3" id="KW-1185">Reference proteome</keyword>
<dbReference type="InterPro" id="IPR003593">
    <property type="entry name" value="AAA+_ATPase"/>
</dbReference>
<proteinExistence type="predicted"/>
<dbReference type="GO" id="GO:0016887">
    <property type="term" value="F:ATP hydrolysis activity"/>
    <property type="evidence" value="ECO:0007669"/>
    <property type="project" value="InterPro"/>
</dbReference>
<name>A0A1X1F049_PANCY</name>
<dbReference type="EMBL" id="MLJI01000001">
    <property type="protein sequence ID" value="ORM95385.1"/>
    <property type="molecule type" value="Genomic_DNA"/>
</dbReference>
<comment type="caution">
    <text evidence="2">The sequence shown here is derived from an EMBL/GenBank/DDBJ whole genome shotgun (WGS) entry which is preliminary data.</text>
</comment>
<dbReference type="PANTHER" id="PTHR43581:SF2">
    <property type="entry name" value="EXCINUCLEASE ATPASE SUBUNIT"/>
    <property type="match status" value="1"/>
</dbReference>
<dbReference type="AlphaFoldDB" id="A0A1X1F049"/>
<feature type="domain" description="AAA+ ATPase" evidence="1">
    <location>
        <begin position="22"/>
        <end position="350"/>
    </location>
</feature>
<organism evidence="2 3">
    <name type="scientific">Pantoea cypripedii</name>
    <name type="common">Pectobacterium cypripedii</name>
    <name type="synonym">Erwinia cypripedii</name>
    <dbReference type="NCBI Taxonomy" id="55209"/>
    <lineage>
        <taxon>Bacteria</taxon>
        <taxon>Pseudomonadati</taxon>
        <taxon>Pseudomonadota</taxon>
        <taxon>Gammaproteobacteria</taxon>
        <taxon>Enterobacterales</taxon>
        <taxon>Erwiniaceae</taxon>
        <taxon>Pantoea</taxon>
    </lineage>
</organism>
<evidence type="ECO:0000313" key="2">
    <source>
        <dbReference type="EMBL" id="ORM95385.1"/>
    </source>
</evidence>
<dbReference type="PANTHER" id="PTHR43581">
    <property type="entry name" value="ATP/GTP PHOSPHATASE"/>
    <property type="match status" value="1"/>
</dbReference>
<accession>A0A1X1F049</accession>
<dbReference type="InterPro" id="IPR003959">
    <property type="entry name" value="ATPase_AAA_core"/>
</dbReference>
<dbReference type="Pfam" id="PF13476">
    <property type="entry name" value="AAA_23"/>
    <property type="match status" value="1"/>
</dbReference>